<organism evidence="2 3">
    <name type="scientific">Kibdelosporangium phytohabitans</name>
    <dbReference type="NCBI Taxonomy" id="860235"/>
    <lineage>
        <taxon>Bacteria</taxon>
        <taxon>Bacillati</taxon>
        <taxon>Actinomycetota</taxon>
        <taxon>Actinomycetes</taxon>
        <taxon>Pseudonocardiales</taxon>
        <taxon>Pseudonocardiaceae</taxon>
        <taxon>Kibdelosporangium</taxon>
    </lineage>
</organism>
<gene>
    <name evidence="2" type="ORF">AOZ06_49860</name>
</gene>
<evidence type="ECO:0000313" key="2">
    <source>
        <dbReference type="EMBL" id="ALG13910.1"/>
    </source>
</evidence>
<evidence type="ECO:0000313" key="3">
    <source>
        <dbReference type="Proteomes" id="UP000063699"/>
    </source>
</evidence>
<evidence type="ECO:0000256" key="1">
    <source>
        <dbReference type="SAM" id="MobiDB-lite"/>
    </source>
</evidence>
<feature type="region of interest" description="Disordered" evidence="1">
    <location>
        <begin position="69"/>
        <end position="91"/>
    </location>
</feature>
<protein>
    <submittedName>
        <fullName evidence="2">Uncharacterized protein</fullName>
    </submittedName>
</protein>
<dbReference type="RefSeq" id="WP_054295784.1">
    <property type="nucleotide sequence ID" value="NZ_CP012752.1"/>
</dbReference>
<dbReference type="KEGG" id="kphy:AOZ06_49860"/>
<keyword evidence="3" id="KW-1185">Reference proteome</keyword>
<name>A0A0N9IG81_9PSEU</name>
<dbReference type="Proteomes" id="UP000063699">
    <property type="component" value="Chromosome"/>
</dbReference>
<sequence length="91" mass="9361">MNEHWETYVPGAGGVGWDLTLASLATHLAEKPLPPEEEGTASAAGLDFMRRSSADWGQAGVAAGEDPGWAQAAADRTTAACAPPANGNDLR</sequence>
<feature type="compositionally biased region" description="Low complexity" evidence="1">
    <location>
        <begin position="70"/>
        <end position="85"/>
    </location>
</feature>
<dbReference type="OrthoDB" id="4407001at2"/>
<reference evidence="2 3" key="1">
    <citation type="submission" date="2015-07" db="EMBL/GenBank/DDBJ databases">
        <title>Genome sequencing of Kibdelosporangium phytohabitans.</title>
        <authorList>
            <person name="Qin S."/>
            <person name="Xing K."/>
        </authorList>
    </citation>
    <scope>NUCLEOTIDE SEQUENCE [LARGE SCALE GENOMIC DNA]</scope>
    <source>
        <strain evidence="2 3">KLBMP1111</strain>
    </source>
</reference>
<accession>A0A0N9IG81</accession>
<dbReference type="STRING" id="860235.AOZ06_49860"/>
<dbReference type="AlphaFoldDB" id="A0A0N9IG81"/>
<proteinExistence type="predicted"/>
<dbReference type="EMBL" id="CP012752">
    <property type="protein sequence ID" value="ALG13910.1"/>
    <property type="molecule type" value="Genomic_DNA"/>
</dbReference>